<gene>
    <name evidence="5" type="ORF">H7F51_06805</name>
</gene>
<dbReference type="EMBL" id="JACLAW010000004">
    <property type="protein sequence ID" value="MBC2665222.1"/>
    <property type="molecule type" value="Genomic_DNA"/>
</dbReference>
<dbReference type="Pfam" id="PF02563">
    <property type="entry name" value="Poly_export"/>
    <property type="match status" value="1"/>
</dbReference>
<comment type="caution">
    <text evidence="5">The sequence shown here is derived from an EMBL/GenBank/DDBJ whole genome shotgun (WGS) entry which is preliminary data.</text>
</comment>
<evidence type="ECO:0000256" key="2">
    <source>
        <dbReference type="SAM" id="SignalP"/>
    </source>
</evidence>
<keyword evidence="6" id="KW-1185">Reference proteome</keyword>
<proteinExistence type="predicted"/>
<feature type="domain" description="Polysaccharide export protein N-terminal" evidence="3">
    <location>
        <begin position="47"/>
        <end position="121"/>
    </location>
</feature>
<dbReference type="RefSeq" id="WP_185663478.1">
    <property type="nucleotide sequence ID" value="NZ_JACLAW010000004.1"/>
</dbReference>
<reference evidence="5 6" key="1">
    <citation type="submission" date="2020-08" db="EMBL/GenBank/DDBJ databases">
        <title>The genome sequence of type strain Novosphingobium flavum NBRC 111647.</title>
        <authorList>
            <person name="Liu Y."/>
        </authorList>
    </citation>
    <scope>NUCLEOTIDE SEQUENCE [LARGE SCALE GENOMIC DNA]</scope>
    <source>
        <strain evidence="5 6">NBRC 111647</strain>
    </source>
</reference>
<accession>A0A7X1FRJ7</accession>
<evidence type="ECO:0000259" key="4">
    <source>
        <dbReference type="Pfam" id="PF10531"/>
    </source>
</evidence>
<name>A0A7X1FRJ7_9SPHN</name>
<dbReference type="PANTHER" id="PTHR33619:SF3">
    <property type="entry name" value="POLYSACCHARIDE EXPORT PROTEIN GFCE-RELATED"/>
    <property type="match status" value="1"/>
</dbReference>
<dbReference type="AlphaFoldDB" id="A0A7X1FRJ7"/>
<dbReference type="InterPro" id="IPR019554">
    <property type="entry name" value="Soluble_ligand-bd"/>
</dbReference>
<feature type="chain" id="PRO_5031452140" evidence="2">
    <location>
        <begin position="33"/>
        <end position="201"/>
    </location>
</feature>
<dbReference type="Gene3D" id="3.10.560.10">
    <property type="entry name" value="Outer membrane lipoprotein wza domain like"/>
    <property type="match status" value="1"/>
</dbReference>
<feature type="signal peptide" evidence="2">
    <location>
        <begin position="1"/>
        <end position="32"/>
    </location>
</feature>
<dbReference type="PANTHER" id="PTHR33619">
    <property type="entry name" value="POLYSACCHARIDE EXPORT PROTEIN GFCE-RELATED"/>
    <property type="match status" value="1"/>
</dbReference>
<evidence type="ECO:0000313" key="6">
    <source>
        <dbReference type="Proteomes" id="UP000566813"/>
    </source>
</evidence>
<dbReference type="InterPro" id="IPR049712">
    <property type="entry name" value="Poly_export"/>
</dbReference>
<evidence type="ECO:0000259" key="3">
    <source>
        <dbReference type="Pfam" id="PF02563"/>
    </source>
</evidence>
<protein>
    <submittedName>
        <fullName evidence="5">Polysaccharide export protein</fullName>
    </submittedName>
</protein>
<feature type="domain" description="Soluble ligand binding" evidence="4">
    <location>
        <begin position="127"/>
        <end position="172"/>
    </location>
</feature>
<dbReference type="Proteomes" id="UP000566813">
    <property type="component" value="Unassembled WGS sequence"/>
</dbReference>
<sequence>MFRIAGSSKLFGAHLAAAALAGAIALPAPATAGSQVLLASDLNRQLDAGYHVAAGDKLRVTVFGEPTLTGEYAVGVGGDLALPLIDAIPAGGSTPRQLAQTITTALKTGGYVLDPRVSVEILLHRPFYILGEVKNPGEYPYSGDLTFEQAVARAGGFTARANRRTVTLRRQNSSEQQRIKLGGVALKIAPGDTITVNESFF</sequence>
<dbReference type="InterPro" id="IPR003715">
    <property type="entry name" value="Poly_export_N"/>
</dbReference>
<dbReference type="GO" id="GO:0015159">
    <property type="term" value="F:polysaccharide transmembrane transporter activity"/>
    <property type="evidence" value="ECO:0007669"/>
    <property type="project" value="InterPro"/>
</dbReference>
<organism evidence="5 6">
    <name type="scientific">Novosphingobium flavum</name>
    <dbReference type="NCBI Taxonomy" id="1778672"/>
    <lineage>
        <taxon>Bacteria</taxon>
        <taxon>Pseudomonadati</taxon>
        <taxon>Pseudomonadota</taxon>
        <taxon>Alphaproteobacteria</taxon>
        <taxon>Sphingomonadales</taxon>
        <taxon>Sphingomonadaceae</taxon>
        <taxon>Novosphingobium</taxon>
    </lineage>
</organism>
<evidence type="ECO:0000313" key="5">
    <source>
        <dbReference type="EMBL" id="MBC2665222.1"/>
    </source>
</evidence>
<dbReference type="Gene3D" id="3.30.1950.10">
    <property type="entry name" value="wza like domain"/>
    <property type="match status" value="1"/>
</dbReference>
<evidence type="ECO:0000256" key="1">
    <source>
        <dbReference type="ARBA" id="ARBA00022729"/>
    </source>
</evidence>
<keyword evidence="1 2" id="KW-0732">Signal</keyword>
<dbReference type="Pfam" id="PF10531">
    <property type="entry name" value="SLBB"/>
    <property type="match status" value="1"/>
</dbReference>